<dbReference type="GO" id="GO:0004519">
    <property type="term" value="F:endonuclease activity"/>
    <property type="evidence" value="ECO:0007669"/>
    <property type="project" value="UniProtKB-KW"/>
</dbReference>
<dbReference type="SUPFAM" id="SSF158682">
    <property type="entry name" value="TerB-like"/>
    <property type="match status" value="1"/>
</dbReference>
<dbReference type="Pfam" id="PF02342">
    <property type="entry name" value="TerD"/>
    <property type="match status" value="1"/>
</dbReference>
<feature type="compositionally biased region" description="Pro residues" evidence="1">
    <location>
        <begin position="97"/>
        <end position="107"/>
    </location>
</feature>
<dbReference type="Proteomes" id="UP001596297">
    <property type="component" value="Unassembled WGS sequence"/>
</dbReference>
<evidence type="ECO:0000256" key="1">
    <source>
        <dbReference type="SAM" id="MobiDB-lite"/>
    </source>
</evidence>
<dbReference type="Pfam" id="PF01844">
    <property type="entry name" value="HNH"/>
    <property type="match status" value="1"/>
</dbReference>
<dbReference type="EMBL" id="JBHSWD010000001">
    <property type="protein sequence ID" value="MFC6591708.1"/>
    <property type="molecule type" value="Genomic_DNA"/>
</dbReference>
<dbReference type="RefSeq" id="WP_380082714.1">
    <property type="nucleotide sequence ID" value="NZ_JBHSWD010000001.1"/>
</dbReference>
<organism evidence="3 4">
    <name type="scientific">Deinococcus lacus</name>
    <dbReference type="NCBI Taxonomy" id="392561"/>
    <lineage>
        <taxon>Bacteria</taxon>
        <taxon>Thermotogati</taxon>
        <taxon>Deinococcota</taxon>
        <taxon>Deinococci</taxon>
        <taxon>Deinococcales</taxon>
        <taxon>Deinococcaceae</taxon>
        <taxon>Deinococcus</taxon>
    </lineage>
</organism>
<feature type="region of interest" description="Disordered" evidence="1">
    <location>
        <begin position="87"/>
        <end position="122"/>
    </location>
</feature>
<dbReference type="Gene3D" id="2.60.60.30">
    <property type="entry name" value="sav2460 like domains"/>
    <property type="match status" value="1"/>
</dbReference>
<dbReference type="InterPro" id="IPR051324">
    <property type="entry name" value="Stress/Tellurium_Resist"/>
</dbReference>
<name>A0ABW1YCK0_9DEIO</name>
<dbReference type="InterPro" id="IPR029024">
    <property type="entry name" value="TerB-like"/>
</dbReference>
<comment type="caution">
    <text evidence="3">The sequence shown here is derived from an EMBL/GenBank/DDBJ whole genome shotgun (WGS) entry which is preliminary data.</text>
</comment>
<dbReference type="CDD" id="cd06974">
    <property type="entry name" value="TerD_like"/>
    <property type="match status" value="1"/>
</dbReference>
<evidence type="ECO:0000313" key="4">
    <source>
        <dbReference type="Proteomes" id="UP001596297"/>
    </source>
</evidence>
<dbReference type="InterPro" id="IPR002711">
    <property type="entry name" value="HNH"/>
</dbReference>
<gene>
    <name evidence="3" type="ORF">ACFP81_06560</name>
</gene>
<evidence type="ECO:0000259" key="2">
    <source>
        <dbReference type="SMART" id="SM00507"/>
    </source>
</evidence>
<feature type="domain" description="HNH nuclease" evidence="2">
    <location>
        <begin position="384"/>
        <end position="434"/>
    </location>
</feature>
<dbReference type="InterPro" id="IPR003325">
    <property type="entry name" value="TerD"/>
</dbReference>
<dbReference type="PANTHER" id="PTHR32097:SF3">
    <property type="entry name" value="TELLURITE RESISTANCE PROTEIN"/>
    <property type="match status" value="1"/>
</dbReference>
<dbReference type="SMART" id="SM00507">
    <property type="entry name" value="HNHc"/>
    <property type="match status" value="1"/>
</dbReference>
<reference evidence="4" key="1">
    <citation type="journal article" date="2019" name="Int. J. Syst. Evol. Microbiol.">
        <title>The Global Catalogue of Microorganisms (GCM) 10K type strain sequencing project: providing services to taxonomists for standard genome sequencing and annotation.</title>
        <authorList>
            <consortium name="The Broad Institute Genomics Platform"/>
            <consortium name="The Broad Institute Genome Sequencing Center for Infectious Disease"/>
            <person name="Wu L."/>
            <person name="Ma J."/>
        </authorList>
    </citation>
    <scope>NUCLEOTIDE SEQUENCE [LARGE SCALE GENOMIC DNA]</scope>
    <source>
        <strain evidence="4">CGMCC 1.15772</strain>
    </source>
</reference>
<keyword evidence="3" id="KW-0378">Hydrolase</keyword>
<sequence length="440" mass="48848">MPLSVDILMLAATSESQRFSQMQPGSVQVTDTAGNALEFRVTADLFANEQAVILLELYRKAGVWRATAVGQGFDGGLQALLESLGGEVAEESRPQPTAAPPSAPQPWQPLEDGNPLHQSDSGRCRRCGKEGNLLNRLTPEGLCKSCAREVREGLERFRLRFLAASADGVMELHEWQDLQRTLTLERLGAQQALEFVRADALALMERTLALARADGEITEQEEADFDRLADLLELPGHFLTDMRRQMEELKLAAEYRKGHLPTIQSTLILDAGEVAHLECDATYQHVTATRTRDIPGRLVVTNQKVHFISETEGGWNVQYGKVLRIQELPDGVGLELGVKKGSGRYRQVAQPLMLSATLDALVRMHKRLLLMPQTERASRSIPQKVKLEVWQRDQGKCVECGDTNYLEFDHVIPHSKGGATSVANLQLLCRRCNLAKGDRL</sequence>
<dbReference type="PANTHER" id="PTHR32097">
    <property type="entry name" value="CAMP-BINDING PROTEIN 1-RELATED"/>
    <property type="match status" value="1"/>
</dbReference>
<dbReference type="CDD" id="cd00085">
    <property type="entry name" value="HNHc"/>
    <property type="match status" value="1"/>
</dbReference>
<evidence type="ECO:0000313" key="3">
    <source>
        <dbReference type="EMBL" id="MFC6591708.1"/>
    </source>
</evidence>
<protein>
    <submittedName>
        <fullName evidence="3">HNH endonuclease</fullName>
    </submittedName>
</protein>
<dbReference type="InterPro" id="IPR003615">
    <property type="entry name" value="HNH_nuc"/>
</dbReference>
<keyword evidence="3" id="KW-0255">Endonuclease</keyword>
<keyword evidence="3" id="KW-0540">Nuclease</keyword>
<keyword evidence="4" id="KW-1185">Reference proteome</keyword>
<proteinExistence type="predicted"/>
<accession>A0ABW1YCK0</accession>
<dbReference type="Gene3D" id="1.10.30.50">
    <property type="match status" value="1"/>
</dbReference>